<gene>
    <name evidence="1" type="ORF">ACFPKY_11570</name>
</gene>
<organism evidence="1 2">
    <name type="scientific">Nocardioides caricicola</name>
    <dbReference type="NCBI Taxonomy" id="634770"/>
    <lineage>
        <taxon>Bacteria</taxon>
        <taxon>Bacillati</taxon>
        <taxon>Actinomycetota</taxon>
        <taxon>Actinomycetes</taxon>
        <taxon>Propionibacteriales</taxon>
        <taxon>Nocardioidaceae</taxon>
        <taxon>Nocardioides</taxon>
    </lineage>
</organism>
<comment type="caution">
    <text evidence="1">The sequence shown here is derived from an EMBL/GenBank/DDBJ whole genome shotgun (WGS) entry which is preliminary data.</text>
</comment>
<sequence>MIVVALLLAVGIVVATVVVLGIIRSVGQDVNKLEGELHGPAARTVLYPVPAGRDPVDLMVAARHAGYRSIEEHPGLLRIECPQAGDPEKVRALLDNA</sequence>
<evidence type="ECO:0000313" key="2">
    <source>
        <dbReference type="Proteomes" id="UP001595956"/>
    </source>
</evidence>
<dbReference type="RefSeq" id="WP_345178047.1">
    <property type="nucleotide sequence ID" value="NZ_BAABFQ010000007.1"/>
</dbReference>
<dbReference type="Proteomes" id="UP001595956">
    <property type="component" value="Unassembled WGS sequence"/>
</dbReference>
<protein>
    <submittedName>
        <fullName evidence="1">Uncharacterized protein</fullName>
    </submittedName>
</protein>
<evidence type="ECO:0000313" key="1">
    <source>
        <dbReference type="EMBL" id="MFC5493743.1"/>
    </source>
</evidence>
<dbReference type="EMBL" id="JBHSMD010000004">
    <property type="protein sequence ID" value="MFC5493743.1"/>
    <property type="molecule type" value="Genomic_DNA"/>
</dbReference>
<keyword evidence="2" id="KW-1185">Reference proteome</keyword>
<accession>A0ABW0N1W4</accession>
<proteinExistence type="predicted"/>
<reference evidence="2" key="1">
    <citation type="journal article" date="2019" name="Int. J. Syst. Evol. Microbiol.">
        <title>The Global Catalogue of Microorganisms (GCM) 10K type strain sequencing project: providing services to taxonomists for standard genome sequencing and annotation.</title>
        <authorList>
            <consortium name="The Broad Institute Genomics Platform"/>
            <consortium name="The Broad Institute Genome Sequencing Center for Infectious Disease"/>
            <person name="Wu L."/>
            <person name="Ma J."/>
        </authorList>
    </citation>
    <scope>NUCLEOTIDE SEQUENCE [LARGE SCALE GENOMIC DNA]</scope>
    <source>
        <strain evidence="2">KACC 13778</strain>
    </source>
</reference>
<name>A0ABW0N1W4_9ACTN</name>